<feature type="compositionally biased region" description="Basic and acidic residues" evidence="1">
    <location>
        <begin position="241"/>
        <end position="253"/>
    </location>
</feature>
<evidence type="ECO:0000313" key="3">
    <source>
        <dbReference type="Proteomes" id="UP001274830"/>
    </source>
</evidence>
<dbReference type="Pfam" id="PF17316">
    <property type="entry name" value="Perilipin_2"/>
    <property type="match status" value="1"/>
</dbReference>
<comment type="caution">
    <text evidence="2">The sequence shown here is derived from an EMBL/GenBank/DDBJ whole genome shotgun (WGS) entry which is preliminary data.</text>
</comment>
<feature type="compositionally biased region" description="Polar residues" evidence="1">
    <location>
        <begin position="204"/>
        <end position="233"/>
    </location>
</feature>
<keyword evidence="3" id="KW-1185">Reference proteome</keyword>
<reference evidence="2" key="1">
    <citation type="submission" date="2023-07" db="EMBL/GenBank/DDBJ databases">
        <title>Black Yeasts Isolated from many extreme environments.</title>
        <authorList>
            <person name="Coleine C."/>
            <person name="Stajich J.E."/>
            <person name="Selbmann L."/>
        </authorList>
    </citation>
    <scope>NUCLEOTIDE SEQUENCE</scope>
    <source>
        <strain evidence="2">CCFEE 5485</strain>
    </source>
</reference>
<feature type="region of interest" description="Disordered" evidence="1">
    <location>
        <begin position="194"/>
        <end position="253"/>
    </location>
</feature>
<sequence>MGDSTSFKTIDHVTSYPIVSDSIDAVRANPYGKKALEIGDSAVQNVLNTAGPILRKPYSVAEPYVKKADELAVSGLQQVDERIPLLKEDTQTVIDTGKSYAFFPYAYANDVYSDEYRKVSRNRNGSENFVTLITAIISSCFRIMFEISHAAKDWVLPKAKEIQKKSPDYLRQAQDTAQQYKQIGQEKVNEYTKVGQQKAEEFKSQAQQTADNTSRQTQQTADQAQSKAQQTADQAKHQAHQTKEDAKAKTGSK</sequence>
<dbReference type="AlphaFoldDB" id="A0AAE0TRT4"/>
<accession>A0AAE0TRT4</accession>
<organism evidence="2 3">
    <name type="scientific">Recurvomyces mirabilis</name>
    <dbReference type="NCBI Taxonomy" id="574656"/>
    <lineage>
        <taxon>Eukaryota</taxon>
        <taxon>Fungi</taxon>
        <taxon>Dikarya</taxon>
        <taxon>Ascomycota</taxon>
        <taxon>Pezizomycotina</taxon>
        <taxon>Dothideomycetes</taxon>
        <taxon>Dothideomycetidae</taxon>
        <taxon>Mycosphaerellales</taxon>
        <taxon>Teratosphaeriaceae</taxon>
        <taxon>Recurvomyces</taxon>
    </lineage>
</organism>
<dbReference type="Gene3D" id="1.20.120.20">
    <property type="entry name" value="Apolipoprotein"/>
    <property type="match status" value="1"/>
</dbReference>
<dbReference type="Proteomes" id="UP001274830">
    <property type="component" value="Unassembled WGS sequence"/>
</dbReference>
<evidence type="ECO:0000256" key="1">
    <source>
        <dbReference type="SAM" id="MobiDB-lite"/>
    </source>
</evidence>
<gene>
    <name evidence="2" type="ORF">LTR78_007886</name>
</gene>
<proteinExistence type="predicted"/>
<dbReference type="EMBL" id="JAUTXT010000035">
    <property type="protein sequence ID" value="KAK3672133.1"/>
    <property type="molecule type" value="Genomic_DNA"/>
</dbReference>
<evidence type="ECO:0000313" key="2">
    <source>
        <dbReference type="EMBL" id="KAK3672133.1"/>
    </source>
</evidence>
<protein>
    <submittedName>
        <fullName evidence="2">Uncharacterized protein</fullName>
    </submittedName>
</protein>
<name>A0AAE0TRT4_9PEZI</name>